<dbReference type="InterPro" id="IPR004520">
    <property type="entry name" value="GTPase_MnmE"/>
</dbReference>
<evidence type="ECO:0000256" key="9">
    <source>
        <dbReference type="ARBA" id="ARBA00023134"/>
    </source>
</evidence>
<dbReference type="InterPro" id="IPR025867">
    <property type="entry name" value="MnmE_helical"/>
</dbReference>
<evidence type="ECO:0000313" key="13">
    <source>
        <dbReference type="EMBL" id="HIX57561.1"/>
    </source>
</evidence>
<dbReference type="InterPro" id="IPR031168">
    <property type="entry name" value="G_TrmE"/>
</dbReference>
<keyword evidence="2 10" id="KW-0963">Cytoplasm</keyword>
<keyword evidence="4 10" id="KW-0479">Metal-binding</keyword>
<dbReference type="FunFam" id="3.40.50.300:FF:001376">
    <property type="entry name" value="tRNA modification GTPase MnmE"/>
    <property type="match status" value="1"/>
</dbReference>
<evidence type="ECO:0000256" key="7">
    <source>
        <dbReference type="ARBA" id="ARBA00022842"/>
    </source>
</evidence>
<dbReference type="Proteomes" id="UP000886829">
    <property type="component" value="Unassembled WGS sequence"/>
</dbReference>
<feature type="binding site" evidence="10">
    <location>
        <position position="24"/>
    </location>
    <ligand>
        <name>(6S)-5-formyl-5,6,7,8-tetrahydrofolate</name>
        <dbReference type="ChEBI" id="CHEBI:57457"/>
    </ligand>
</feature>
<dbReference type="InterPro" id="IPR018948">
    <property type="entry name" value="GTP-bd_TrmE_N"/>
</dbReference>
<keyword evidence="8 10" id="KW-0630">Potassium</keyword>
<dbReference type="GO" id="GO:0002098">
    <property type="term" value="P:tRNA wobble uridine modification"/>
    <property type="evidence" value="ECO:0007669"/>
    <property type="project" value="TreeGrafter"/>
</dbReference>
<keyword evidence="9 10" id="KW-0342">GTP-binding</keyword>
<dbReference type="PANTHER" id="PTHR42714">
    <property type="entry name" value="TRNA MODIFICATION GTPASE GTPBP3"/>
    <property type="match status" value="1"/>
</dbReference>
<comment type="caution">
    <text evidence="13">The sequence shown here is derived from an EMBL/GenBank/DDBJ whole genome shotgun (WGS) entry which is preliminary data.</text>
</comment>
<comment type="function">
    <text evidence="10">Exhibits a very high intrinsic GTPase hydrolysis rate. Involved in the addition of a carboxymethylaminomethyl (cmnm) group at the wobble position (U34) of certain tRNAs, forming tRNA-cmnm(5)s(2)U34.</text>
</comment>
<feature type="binding site" evidence="10">
    <location>
        <position position="286"/>
    </location>
    <ligand>
        <name>K(+)</name>
        <dbReference type="ChEBI" id="CHEBI:29103"/>
    </ligand>
</feature>
<keyword evidence="3 10" id="KW-0819">tRNA processing</keyword>
<feature type="binding site" evidence="10">
    <location>
        <position position="287"/>
    </location>
    <ligand>
        <name>Mg(2+)</name>
        <dbReference type="ChEBI" id="CHEBI:18420"/>
    </ligand>
</feature>
<feature type="binding site" evidence="10">
    <location>
        <position position="281"/>
    </location>
    <ligand>
        <name>K(+)</name>
        <dbReference type="ChEBI" id="CHEBI:29103"/>
    </ligand>
</feature>
<dbReference type="SUPFAM" id="SSF52540">
    <property type="entry name" value="P-loop containing nucleoside triphosphate hydrolases"/>
    <property type="match status" value="1"/>
</dbReference>
<dbReference type="HAMAP" id="MF_00379">
    <property type="entry name" value="GTPase_MnmE"/>
    <property type="match status" value="1"/>
</dbReference>
<dbReference type="EMBL" id="DXEV01000173">
    <property type="protein sequence ID" value="HIX57561.1"/>
    <property type="molecule type" value="Genomic_DNA"/>
</dbReference>
<feature type="binding site" evidence="10">
    <location>
        <begin position="306"/>
        <end position="309"/>
    </location>
    <ligand>
        <name>GTP</name>
        <dbReference type="ChEBI" id="CHEBI:37565"/>
    </ligand>
</feature>
<dbReference type="InterPro" id="IPR005225">
    <property type="entry name" value="Small_GTP-bd"/>
</dbReference>
<gene>
    <name evidence="10 13" type="primary">mnmE</name>
    <name evidence="10" type="synonym">trmE</name>
    <name evidence="13" type="ORF">H9850_08855</name>
</gene>
<evidence type="ECO:0000256" key="10">
    <source>
        <dbReference type="HAMAP-Rule" id="MF_00379"/>
    </source>
</evidence>
<feature type="binding site" evidence="10">
    <location>
        <position position="156"/>
    </location>
    <ligand>
        <name>(6S)-5-formyl-5,6,7,8-tetrahydrofolate</name>
        <dbReference type="ChEBI" id="CHEBI:57457"/>
    </ligand>
</feature>
<evidence type="ECO:0000256" key="4">
    <source>
        <dbReference type="ARBA" id="ARBA00022723"/>
    </source>
</evidence>
<keyword evidence="6 10" id="KW-0378">Hydrolase</keyword>
<dbReference type="InterPro" id="IPR027368">
    <property type="entry name" value="MnmE_dom2"/>
</dbReference>
<protein>
    <recommendedName>
        <fullName evidence="10">tRNA modification GTPase MnmE</fullName>
        <ecNumber evidence="10">3.6.-.-</ecNumber>
    </recommendedName>
</protein>
<organism evidence="13 14">
    <name type="scientific">Candidatus Anaerobiospirillum pullistercoris</name>
    <dbReference type="NCBI Taxonomy" id="2838452"/>
    <lineage>
        <taxon>Bacteria</taxon>
        <taxon>Pseudomonadati</taxon>
        <taxon>Pseudomonadota</taxon>
        <taxon>Gammaproteobacteria</taxon>
        <taxon>Aeromonadales</taxon>
        <taxon>Succinivibrionaceae</taxon>
        <taxon>Anaerobiospirillum</taxon>
    </lineage>
</organism>
<dbReference type="InterPro" id="IPR006073">
    <property type="entry name" value="GTP-bd"/>
</dbReference>
<dbReference type="GO" id="GO:0030488">
    <property type="term" value="P:tRNA methylation"/>
    <property type="evidence" value="ECO:0007669"/>
    <property type="project" value="TreeGrafter"/>
</dbReference>
<comment type="similarity">
    <text evidence="1 10 11">Belongs to the TRAFAC class TrmE-Era-EngA-EngB-Septin-like GTPase superfamily. TrmE GTPase family.</text>
</comment>
<evidence type="ECO:0000256" key="6">
    <source>
        <dbReference type="ARBA" id="ARBA00022801"/>
    </source>
</evidence>
<dbReference type="GO" id="GO:0003924">
    <property type="term" value="F:GTPase activity"/>
    <property type="evidence" value="ECO:0007669"/>
    <property type="project" value="UniProtKB-UniRule"/>
</dbReference>
<comment type="cofactor">
    <cofactor evidence="10">
        <name>K(+)</name>
        <dbReference type="ChEBI" id="CHEBI:29103"/>
    </cofactor>
    <text evidence="10">Binds 1 potassium ion per subunit.</text>
</comment>
<dbReference type="NCBIfam" id="TIGR00450">
    <property type="entry name" value="mnmE_trmE_thdF"/>
    <property type="match status" value="1"/>
</dbReference>
<comment type="subcellular location">
    <subcellularLocation>
        <location evidence="10">Cytoplasm</location>
    </subcellularLocation>
</comment>
<feature type="domain" description="TrmE-type G" evidence="12">
    <location>
        <begin position="252"/>
        <end position="418"/>
    </location>
</feature>
<proteinExistence type="inferred from homology"/>
<evidence type="ECO:0000256" key="2">
    <source>
        <dbReference type="ARBA" id="ARBA00022490"/>
    </source>
</evidence>
<dbReference type="GO" id="GO:0046872">
    <property type="term" value="F:metal ion binding"/>
    <property type="evidence" value="ECO:0007669"/>
    <property type="project" value="UniProtKB-KW"/>
</dbReference>
<evidence type="ECO:0000313" key="14">
    <source>
        <dbReference type="Proteomes" id="UP000886829"/>
    </source>
</evidence>
<name>A0A9D1WE83_9GAMM</name>
<dbReference type="InterPro" id="IPR027266">
    <property type="entry name" value="TrmE/GcvT-like"/>
</dbReference>
<dbReference type="AlphaFoldDB" id="A0A9D1WE83"/>
<dbReference type="InterPro" id="IPR027417">
    <property type="entry name" value="P-loop_NTPase"/>
</dbReference>
<dbReference type="Gene3D" id="1.20.120.430">
    <property type="entry name" value="tRNA modification GTPase MnmE domain 2"/>
    <property type="match status" value="1"/>
</dbReference>
<evidence type="ECO:0000256" key="11">
    <source>
        <dbReference type="RuleBase" id="RU003313"/>
    </source>
</evidence>
<dbReference type="Gene3D" id="3.30.1360.120">
    <property type="entry name" value="Probable tRNA modification gtpase trme, domain 1"/>
    <property type="match status" value="1"/>
</dbReference>
<dbReference type="CDD" id="cd14858">
    <property type="entry name" value="TrmE_N"/>
    <property type="match status" value="1"/>
</dbReference>
<sequence>MLDFSDSIAAIATPPGRGGIAIVRISGNDALKIAQILTSPQALTSDDSQPAASAAPAASAESATAAESAVPNFKPRYAYFRKFYHGTEAVDEGVVLYFASPHSYTGEDVVELQGHGGNVAPQRVLSAVLALNKVAGIKVRMAEPGEFTRRAFLNGKMDLTAAEAVEDLISAGSDSAAKAALASLNGAFASRLEQLSNDLTQFRVRLEACLDFPEEHEDFFDSGKAGDELNHLQDLTAQAVTIAHQGIKLNEGARIVLAGQPNAGKSSLLNALAGTERAIVTNIPGTTRDVLTVNLEIGGIPVTITDTAGLRDQPSDEIEAIGIKRALDELKQADLILLMVDSSKPAYDTLEALKHIQKIFDNPKNLLVLRSKVDLPADEQTAALLNSEPLKNYEQIDTSTKTADGLDALRRKLHEILGVIPSEGVFSARRRHLSELQECAAALDRATQMLTMGDLVLTAREIALAQEHLGTITGKITSDDILGIIFSTFCIGK</sequence>
<feature type="binding site" evidence="10">
    <location>
        <position position="493"/>
    </location>
    <ligand>
        <name>(6S)-5-formyl-5,6,7,8-tetrahydrofolate</name>
        <dbReference type="ChEBI" id="CHEBI:57457"/>
    </ligand>
</feature>
<feature type="binding site" evidence="10">
    <location>
        <position position="111"/>
    </location>
    <ligand>
        <name>(6S)-5-formyl-5,6,7,8-tetrahydrofolate</name>
        <dbReference type="ChEBI" id="CHEBI:57457"/>
    </ligand>
</feature>
<feature type="binding site" evidence="10">
    <location>
        <begin position="281"/>
        <end position="287"/>
    </location>
    <ligand>
        <name>GTP</name>
        <dbReference type="ChEBI" id="CHEBI:37565"/>
    </ligand>
</feature>
<dbReference type="Pfam" id="PF12631">
    <property type="entry name" value="MnmE_helical"/>
    <property type="match status" value="1"/>
</dbReference>
<feature type="binding site" evidence="10">
    <location>
        <position position="262"/>
    </location>
    <ligand>
        <name>K(+)</name>
        <dbReference type="ChEBI" id="CHEBI:29103"/>
    </ligand>
</feature>
<feature type="binding site" evidence="10">
    <location>
        <begin position="262"/>
        <end position="267"/>
    </location>
    <ligand>
        <name>GTP</name>
        <dbReference type="ChEBI" id="CHEBI:37565"/>
    </ligand>
</feature>
<reference evidence="13" key="2">
    <citation type="submission" date="2021-04" db="EMBL/GenBank/DDBJ databases">
        <authorList>
            <person name="Gilroy R."/>
        </authorList>
    </citation>
    <scope>NUCLEOTIDE SEQUENCE</scope>
    <source>
        <strain evidence="13">USASDec5-558</strain>
    </source>
</reference>
<dbReference type="NCBIfam" id="TIGR00231">
    <property type="entry name" value="small_GTP"/>
    <property type="match status" value="1"/>
</dbReference>
<dbReference type="NCBIfam" id="NF003661">
    <property type="entry name" value="PRK05291.1-3"/>
    <property type="match status" value="1"/>
</dbReference>
<evidence type="ECO:0000256" key="5">
    <source>
        <dbReference type="ARBA" id="ARBA00022741"/>
    </source>
</evidence>
<keyword evidence="7 10" id="KW-0460">Magnesium</keyword>
<dbReference type="GO" id="GO:0005829">
    <property type="term" value="C:cytosol"/>
    <property type="evidence" value="ECO:0007669"/>
    <property type="project" value="TreeGrafter"/>
</dbReference>
<evidence type="ECO:0000256" key="3">
    <source>
        <dbReference type="ARBA" id="ARBA00022694"/>
    </source>
</evidence>
<reference evidence="13" key="1">
    <citation type="journal article" date="2021" name="PeerJ">
        <title>Extensive microbial diversity within the chicken gut microbiome revealed by metagenomics and culture.</title>
        <authorList>
            <person name="Gilroy R."/>
            <person name="Ravi A."/>
            <person name="Getino M."/>
            <person name="Pursley I."/>
            <person name="Horton D.L."/>
            <person name="Alikhan N.F."/>
            <person name="Baker D."/>
            <person name="Gharbi K."/>
            <person name="Hall N."/>
            <person name="Watson M."/>
            <person name="Adriaenssens E.M."/>
            <person name="Foster-Nyarko E."/>
            <person name="Jarju S."/>
            <person name="Secka A."/>
            <person name="Antonio M."/>
            <person name="Oren A."/>
            <person name="Chaudhuri R.R."/>
            <person name="La Ragione R."/>
            <person name="Hildebrand F."/>
            <person name="Pallen M.J."/>
        </authorList>
    </citation>
    <scope>NUCLEOTIDE SEQUENCE</scope>
    <source>
        <strain evidence="13">USASDec5-558</strain>
    </source>
</reference>
<comment type="subunit">
    <text evidence="10">Homodimer. Heterotetramer of two MnmE and two MnmG subunits.</text>
</comment>
<evidence type="ECO:0000256" key="1">
    <source>
        <dbReference type="ARBA" id="ARBA00011043"/>
    </source>
</evidence>
<evidence type="ECO:0000256" key="8">
    <source>
        <dbReference type="ARBA" id="ARBA00022958"/>
    </source>
</evidence>
<dbReference type="PANTHER" id="PTHR42714:SF2">
    <property type="entry name" value="TRNA MODIFICATION GTPASE GTPBP3, MITOCHONDRIAL"/>
    <property type="match status" value="1"/>
</dbReference>
<feature type="binding site" evidence="10">
    <location>
        <position position="266"/>
    </location>
    <ligand>
        <name>Mg(2+)</name>
        <dbReference type="ChEBI" id="CHEBI:18420"/>
    </ligand>
</feature>
<dbReference type="PRINTS" id="PR00326">
    <property type="entry name" value="GTP1OBG"/>
</dbReference>
<dbReference type="Gene3D" id="3.40.50.300">
    <property type="entry name" value="P-loop containing nucleotide triphosphate hydrolases"/>
    <property type="match status" value="1"/>
</dbReference>
<dbReference type="PROSITE" id="PS51709">
    <property type="entry name" value="G_TRME"/>
    <property type="match status" value="1"/>
</dbReference>
<dbReference type="Pfam" id="PF10396">
    <property type="entry name" value="TrmE_N"/>
    <property type="match status" value="1"/>
</dbReference>
<feature type="binding site" evidence="10">
    <location>
        <position position="283"/>
    </location>
    <ligand>
        <name>K(+)</name>
        <dbReference type="ChEBI" id="CHEBI:29103"/>
    </ligand>
</feature>
<dbReference type="GO" id="GO:0005525">
    <property type="term" value="F:GTP binding"/>
    <property type="evidence" value="ECO:0007669"/>
    <property type="project" value="UniProtKB-UniRule"/>
</dbReference>
<keyword evidence="5 10" id="KW-0547">Nucleotide-binding</keyword>
<comment type="caution">
    <text evidence="10">Lacks conserved residue(s) required for the propagation of feature annotation.</text>
</comment>
<dbReference type="CDD" id="cd04164">
    <property type="entry name" value="trmE"/>
    <property type="match status" value="1"/>
</dbReference>
<dbReference type="Pfam" id="PF01926">
    <property type="entry name" value="MMR_HSR1"/>
    <property type="match status" value="1"/>
</dbReference>
<evidence type="ECO:0000259" key="12">
    <source>
        <dbReference type="PROSITE" id="PS51709"/>
    </source>
</evidence>
<accession>A0A9D1WE83</accession>
<dbReference type="EC" id="3.6.-.-" evidence="10"/>